<sequence>MIVSLIDEIKNGESKTLEFKKEFPNNESIAKTVIAFSNTSGGKLIIGVDNNGKIIGLKENVDIFDLQDKIASIIYDDCYPNIIPEIYTANIDGKIIIVVEVFRGSLLPYYFKKEGKNNGTYIRIGATNRKASYDNILELERQKRNISFDEEINYDVDFYSLDISPIRLEFEKVGKQIDMEKLKNLKLIKEENGKIYPTNGLLILLGKYENCAIKCARFKGKTMDIFLDKKDYNGDLFSQLEKAESFIKNHINLRGEIKGLQRTDTYEIPIEAIREALINAVVHRDYTNMGRDIKVGIYDDILNIVSPGGFPSTLTEKDILEGRSEVRNKVIARVFKELNYIEQWGSGIKRIKSTCLKYGLKEPIIKETGDFVDVEIYREVPESAGKVPESAGKVPEKYRDLSEQEMRIIEYIKNNGKITSKEVEKLIGVKNRRAREILKEMIDRKVITRKGRGRSTYYSLRAHQK</sequence>
<protein>
    <submittedName>
        <fullName evidence="2">ATP-dependent DNA helicase RecG</fullName>
    </submittedName>
</protein>
<dbReference type="SUPFAM" id="SSF46785">
    <property type="entry name" value="Winged helix' DNA-binding domain"/>
    <property type="match status" value="1"/>
</dbReference>
<keyword evidence="2" id="KW-0347">Helicase</keyword>
<gene>
    <name evidence="2" type="ORF">SAMN02745135_01915</name>
</gene>
<dbReference type="Gene3D" id="1.10.10.10">
    <property type="entry name" value="Winged helix-like DNA-binding domain superfamily/Winged helix DNA-binding domain"/>
    <property type="match status" value="1"/>
</dbReference>
<evidence type="ECO:0000313" key="3">
    <source>
        <dbReference type="Proteomes" id="UP000183967"/>
    </source>
</evidence>
<accession>A0A1M5VFP2</accession>
<reference evidence="3" key="1">
    <citation type="submission" date="2016-11" db="EMBL/GenBank/DDBJ databases">
        <authorList>
            <person name="Varghese N."/>
            <person name="Submissions S."/>
        </authorList>
    </citation>
    <scope>NUCLEOTIDE SEQUENCE [LARGE SCALE GENOMIC DNA]</scope>
    <source>
        <strain evidence="3">DSM 13643</strain>
    </source>
</reference>
<name>A0A1M5VFP2_9FIRM</name>
<dbReference type="PANTHER" id="PTHR30595">
    <property type="entry name" value="GLPR-RELATED TRANSCRIPTIONAL REPRESSOR"/>
    <property type="match status" value="1"/>
</dbReference>
<dbReference type="Gene3D" id="3.30.565.60">
    <property type="match status" value="1"/>
</dbReference>
<dbReference type="Proteomes" id="UP000183967">
    <property type="component" value="Unassembled WGS sequence"/>
</dbReference>
<keyword evidence="2" id="KW-0547">Nucleotide-binding</keyword>
<dbReference type="AlphaFoldDB" id="A0A1M5VFP2"/>
<keyword evidence="2" id="KW-0067">ATP-binding</keyword>
<evidence type="ECO:0000259" key="1">
    <source>
        <dbReference type="Pfam" id="PF04326"/>
    </source>
</evidence>
<evidence type="ECO:0000313" key="2">
    <source>
        <dbReference type="EMBL" id="SHH74056.1"/>
    </source>
</evidence>
<dbReference type="Pfam" id="PF04326">
    <property type="entry name" value="SLFN_AlbA_2"/>
    <property type="match status" value="1"/>
</dbReference>
<proteinExistence type="predicted"/>
<feature type="domain" description="Schlafen AlbA-2" evidence="1">
    <location>
        <begin position="13"/>
        <end position="131"/>
    </location>
</feature>
<dbReference type="InterPro" id="IPR007421">
    <property type="entry name" value="Schlafen_AlbA_2_dom"/>
</dbReference>
<dbReference type="PANTHER" id="PTHR30595:SF6">
    <property type="entry name" value="SCHLAFEN ALBA-2 DOMAIN-CONTAINING PROTEIN"/>
    <property type="match status" value="1"/>
</dbReference>
<keyword evidence="3" id="KW-1185">Reference proteome</keyword>
<dbReference type="GO" id="GO:0004386">
    <property type="term" value="F:helicase activity"/>
    <property type="evidence" value="ECO:0007669"/>
    <property type="project" value="UniProtKB-KW"/>
</dbReference>
<dbReference type="InterPro" id="IPR036388">
    <property type="entry name" value="WH-like_DNA-bd_sf"/>
</dbReference>
<dbReference type="InterPro" id="IPR038475">
    <property type="entry name" value="RecG_C_sf"/>
</dbReference>
<dbReference type="InterPro" id="IPR038461">
    <property type="entry name" value="Schlafen_AlbA_2_dom_sf"/>
</dbReference>
<dbReference type="InterPro" id="IPR036390">
    <property type="entry name" value="WH_DNA-bd_sf"/>
</dbReference>
<keyword evidence="2" id="KW-0378">Hydrolase</keyword>
<dbReference type="Pfam" id="PF13749">
    <property type="entry name" value="HATPase_c_4"/>
    <property type="match status" value="1"/>
</dbReference>
<dbReference type="Gene3D" id="3.30.950.30">
    <property type="entry name" value="Schlafen, AAA domain"/>
    <property type="match status" value="1"/>
</dbReference>
<dbReference type="EMBL" id="FQXO01000058">
    <property type="protein sequence ID" value="SHH74056.1"/>
    <property type="molecule type" value="Genomic_DNA"/>
</dbReference>
<organism evidence="2 3">
    <name type="scientific">Caloranaerobacter azorensis DSM 13643</name>
    <dbReference type="NCBI Taxonomy" id="1121264"/>
    <lineage>
        <taxon>Bacteria</taxon>
        <taxon>Bacillati</taxon>
        <taxon>Bacillota</taxon>
        <taxon>Tissierellia</taxon>
        <taxon>Tissierellales</taxon>
        <taxon>Thermohalobacteraceae</taxon>
        <taxon>Caloranaerobacter</taxon>
    </lineage>
</organism>